<organism evidence="1 2">
    <name type="scientific">Lithocarpus litseifolius</name>
    <dbReference type="NCBI Taxonomy" id="425828"/>
    <lineage>
        <taxon>Eukaryota</taxon>
        <taxon>Viridiplantae</taxon>
        <taxon>Streptophyta</taxon>
        <taxon>Embryophyta</taxon>
        <taxon>Tracheophyta</taxon>
        <taxon>Spermatophyta</taxon>
        <taxon>Magnoliopsida</taxon>
        <taxon>eudicotyledons</taxon>
        <taxon>Gunneridae</taxon>
        <taxon>Pentapetalae</taxon>
        <taxon>rosids</taxon>
        <taxon>fabids</taxon>
        <taxon>Fagales</taxon>
        <taxon>Fagaceae</taxon>
        <taxon>Lithocarpus</taxon>
    </lineage>
</organism>
<gene>
    <name evidence="1" type="ORF">SO802_009797</name>
</gene>
<sequence>MSNDLWGEVPWLLRKCEIPSLVTDRPLLEEHYHERIKAALEFAFTVDDFDELVDPCCLYECCLGPEPSTYVLKKVAQEEKSRFSILHSFIDFHSTNLLFVEMATRYSKDKYARVKSLMNEPLSHITRRLKKRKLDEGKDETPAL</sequence>
<keyword evidence="2" id="KW-1185">Reference proteome</keyword>
<protein>
    <submittedName>
        <fullName evidence="1">Uncharacterized protein</fullName>
    </submittedName>
</protein>
<dbReference type="Proteomes" id="UP001459277">
    <property type="component" value="Unassembled WGS sequence"/>
</dbReference>
<comment type="caution">
    <text evidence="1">The sequence shown here is derived from an EMBL/GenBank/DDBJ whole genome shotgun (WGS) entry which is preliminary data.</text>
</comment>
<proteinExistence type="predicted"/>
<evidence type="ECO:0000313" key="2">
    <source>
        <dbReference type="Proteomes" id="UP001459277"/>
    </source>
</evidence>
<reference evidence="1 2" key="1">
    <citation type="submission" date="2024-01" db="EMBL/GenBank/DDBJ databases">
        <title>A telomere-to-telomere, gap-free genome of sweet tea (Lithocarpus litseifolius).</title>
        <authorList>
            <person name="Zhou J."/>
        </authorList>
    </citation>
    <scope>NUCLEOTIDE SEQUENCE [LARGE SCALE GENOMIC DNA]</scope>
    <source>
        <strain evidence="1">Zhou-2022a</strain>
        <tissue evidence="1">Leaf</tissue>
    </source>
</reference>
<accession>A0AAW2DCG4</accession>
<evidence type="ECO:0000313" key="1">
    <source>
        <dbReference type="EMBL" id="KAL0008295.1"/>
    </source>
</evidence>
<dbReference type="AlphaFoldDB" id="A0AAW2DCG4"/>
<dbReference type="EMBL" id="JAZDWU010000003">
    <property type="protein sequence ID" value="KAL0008295.1"/>
    <property type="molecule type" value="Genomic_DNA"/>
</dbReference>
<name>A0AAW2DCG4_9ROSI</name>